<keyword evidence="4" id="KW-0233">DNA recombination</keyword>
<gene>
    <name evidence="6" type="ORF">AB4876_09175</name>
</gene>
<evidence type="ECO:0000256" key="2">
    <source>
        <dbReference type="ARBA" id="ARBA00022908"/>
    </source>
</evidence>
<dbReference type="PANTHER" id="PTHR30349">
    <property type="entry name" value="PHAGE INTEGRASE-RELATED"/>
    <property type="match status" value="1"/>
</dbReference>
<dbReference type="CDD" id="cd00796">
    <property type="entry name" value="INT_Rci_Hp1_C"/>
    <property type="match status" value="1"/>
</dbReference>
<dbReference type="InterPro" id="IPR010998">
    <property type="entry name" value="Integrase_recombinase_N"/>
</dbReference>
<dbReference type="InterPro" id="IPR013762">
    <property type="entry name" value="Integrase-like_cat_sf"/>
</dbReference>
<comment type="caution">
    <text evidence="6">The sequence shown here is derived from an EMBL/GenBank/DDBJ whole genome shotgun (WGS) entry which is preliminary data.</text>
</comment>
<evidence type="ECO:0000259" key="5">
    <source>
        <dbReference type="PROSITE" id="PS51898"/>
    </source>
</evidence>
<reference evidence="6 7" key="1">
    <citation type="journal article" date="2011" name="Int. J. Syst. Evol. Microbiol.">
        <title>Zhongshania antarctica gen. nov., sp. nov. and Zhongshania guokunii sp. nov., gammaproteobacteria respectively isolated from coastal attached (fast) ice and surface seawater of the Antarctic.</title>
        <authorList>
            <person name="Li H.J."/>
            <person name="Zhang X.Y."/>
            <person name="Chen C.X."/>
            <person name="Zhang Y.J."/>
            <person name="Gao Z.M."/>
            <person name="Yu Y."/>
            <person name="Chen X.L."/>
            <person name="Chen B."/>
            <person name="Zhang Y.Z."/>
        </authorList>
    </citation>
    <scope>NUCLEOTIDE SEQUENCE [LARGE SCALE GENOMIC DNA]</scope>
    <source>
        <strain evidence="6 7">ZS6-22T</strain>
    </source>
</reference>
<keyword evidence="3" id="KW-0238">DNA-binding</keyword>
<name>A0ABV3U5T2_9GAMM</name>
<feature type="domain" description="Tyr recombinase" evidence="5">
    <location>
        <begin position="179"/>
        <end position="350"/>
    </location>
</feature>
<organism evidence="6 7">
    <name type="scientific">Zhongshania guokunii</name>
    <dbReference type="NCBI Taxonomy" id="641783"/>
    <lineage>
        <taxon>Bacteria</taxon>
        <taxon>Pseudomonadati</taxon>
        <taxon>Pseudomonadota</taxon>
        <taxon>Gammaproteobacteria</taxon>
        <taxon>Cellvibrionales</taxon>
        <taxon>Spongiibacteraceae</taxon>
        <taxon>Zhongshania</taxon>
    </lineage>
</organism>
<dbReference type="InterPro" id="IPR002104">
    <property type="entry name" value="Integrase_catalytic"/>
</dbReference>
<dbReference type="Gene3D" id="1.10.443.10">
    <property type="entry name" value="Intergrase catalytic core"/>
    <property type="match status" value="1"/>
</dbReference>
<sequence length="358" mass="41017">MATIRKLPSGKYQAIVRLKNLKPIYASFPTRTKAKQWTQSVESDTALARKLASGGNMSLQQAVQIETSNGSYKCLIPYFNDWIDQYIADTAILDLSSIGRLKFWKKKFNGRLVTDINPEDIDDVLLDIADNRTGSTVNRYKSNLSSVFLAFNKDRLYKRLKFPNPVRSEFVSSFPENPPKNRFLSPGEQKTLLGFASESHWDRLYLLVLMALTTGARRGELTGLTWRDIDFTQKTAKLSKTKNGEPRLLPLLAPVIEELMRFRLNNDHRIFPSTVDPHRDFDFKKAWHLTLRQSNLVGLRFHDLRHTAASNMVSANRTLFETGTLLGHKQSNTTMRYAHLAHHHTSKMAEDVWKQLHG</sequence>
<dbReference type="PROSITE" id="PS51898">
    <property type="entry name" value="TYR_RECOMBINASE"/>
    <property type="match status" value="1"/>
</dbReference>
<evidence type="ECO:0000313" key="7">
    <source>
        <dbReference type="Proteomes" id="UP001557485"/>
    </source>
</evidence>
<keyword evidence="7" id="KW-1185">Reference proteome</keyword>
<dbReference type="InterPro" id="IPR050090">
    <property type="entry name" value="Tyrosine_recombinase_XerCD"/>
</dbReference>
<evidence type="ECO:0000256" key="1">
    <source>
        <dbReference type="ARBA" id="ARBA00008857"/>
    </source>
</evidence>
<dbReference type="RefSeq" id="WP_368381358.1">
    <property type="nucleotide sequence ID" value="NZ_JBFRYA010000007.1"/>
</dbReference>
<accession>A0ABV3U5T2</accession>
<keyword evidence="2" id="KW-0229">DNA integration</keyword>
<evidence type="ECO:0000256" key="4">
    <source>
        <dbReference type="ARBA" id="ARBA00023172"/>
    </source>
</evidence>
<dbReference type="Pfam" id="PF00589">
    <property type="entry name" value="Phage_integrase"/>
    <property type="match status" value="1"/>
</dbReference>
<dbReference type="Proteomes" id="UP001557485">
    <property type="component" value="Unassembled WGS sequence"/>
</dbReference>
<dbReference type="InterPro" id="IPR011010">
    <property type="entry name" value="DNA_brk_join_enz"/>
</dbReference>
<dbReference type="PANTHER" id="PTHR30349:SF41">
    <property type="entry name" value="INTEGRASE_RECOMBINASE PROTEIN MJ0367-RELATED"/>
    <property type="match status" value="1"/>
</dbReference>
<dbReference type="SUPFAM" id="SSF56349">
    <property type="entry name" value="DNA breaking-rejoining enzymes"/>
    <property type="match status" value="1"/>
</dbReference>
<dbReference type="EMBL" id="JBFRYA010000007">
    <property type="protein sequence ID" value="MEX1669085.1"/>
    <property type="molecule type" value="Genomic_DNA"/>
</dbReference>
<proteinExistence type="inferred from homology"/>
<dbReference type="Gene3D" id="1.10.150.130">
    <property type="match status" value="1"/>
</dbReference>
<protein>
    <submittedName>
        <fullName evidence="6">Tyrosine-type recombinase/integrase</fullName>
    </submittedName>
</protein>
<evidence type="ECO:0000256" key="3">
    <source>
        <dbReference type="ARBA" id="ARBA00023125"/>
    </source>
</evidence>
<comment type="similarity">
    <text evidence="1">Belongs to the 'phage' integrase family.</text>
</comment>
<evidence type="ECO:0000313" key="6">
    <source>
        <dbReference type="EMBL" id="MEX1669085.1"/>
    </source>
</evidence>